<dbReference type="EMBL" id="MRDE01000035">
    <property type="protein sequence ID" value="OMH25183.1"/>
    <property type="molecule type" value="Genomic_DNA"/>
</dbReference>
<dbReference type="PANTHER" id="PTHR30505:SF0">
    <property type="entry name" value="FRUCTOSE-LIKE PTS SYSTEM EIIBC COMPONENT-RELATED"/>
    <property type="match status" value="1"/>
</dbReference>
<dbReference type="Pfam" id="PF02302">
    <property type="entry name" value="PTS_IIB"/>
    <property type="match status" value="1"/>
</dbReference>
<dbReference type="Gene3D" id="3.40.50.2300">
    <property type="match status" value="1"/>
</dbReference>
<keyword evidence="2" id="KW-0597">Phosphoprotein</keyword>
<dbReference type="PROSITE" id="PS51099">
    <property type="entry name" value="PTS_EIIB_TYPE_2"/>
    <property type="match status" value="1"/>
</dbReference>
<reference evidence="8 9" key="1">
    <citation type="submission" date="2016-12" db="EMBL/GenBank/DDBJ databases">
        <title>Draft genome of Tersicoccus phoenicis 1P05MA.</title>
        <authorList>
            <person name="Nakajima Y."/>
            <person name="Yoshizawa S."/>
            <person name="Nakamura K."/>
            <person name="Ogura Y."/>
            <person name="Hayashi T."/>
            <person name="Kogure K."/>
        </authorList>
    </citation>
    <scope>NUCLEOTIDE SEQUENCE [LARGE SCALE GENOMIC DNA]</scope>
    <source>
        <strain evidence="8 9">1p05MA</strain>
    </source>
</reference>
<name>A0A1R1LCC2_9MICC</name>
<dbReference type="InterPro" id="IPR003353">
    <property type="entry name" value="PTS_IIB_fruc"/>
</dbReference>
<evidence type="ECO:0000256" key="6">
    <source>
        <dbReference type="ARBA" id="ARBA00022777"/>
    </source>
</evidence>
<dbReference type="InterPro" id="IPR013011">
    <property type="entry name" value="PTS_EIIB_2"/>
</dbReference>
<dbReference type="InterPro" id="IPR036095">
    <property type="entry name" value="PTS_EIIB-like_sf"/>
</dbReference>
<feature type="domain" description="PTS EIIB type-2" evidence="7">
    <location>
        <begin position="1"/>
        <end position="99"/>
    </location>
</feature>
<dbReference type="OrthoDB" id="9782569at2"/>
<evidence type="ECO:0000256" key="1">
    <source>
        <dbReference type="ARBA" id="ARBA00022448"/>
    </source>
</evidence>
<keyword evidence="4" id="KW-0808">Transferase</keyword>
<dbReference type="GO" id="GO:0016301">
    <property type="term" value="F:kinase activity"/>
    <property type="evidence" value="ECO:0007669"/>
    <property type="project" value="UniProtKB-KW"/>
</dbReference>
<gene>
    <name evidence="8" type="ORF">BKD30_06450</name>
</gene>
<dbReference type="PANTHER" id="PTHR30505">
    <property type="entry name" value="FRUCTOSE-LIKE PERMEASE"/>
    <property type="match status" value="1"/>
</dbReference>
<keyword evidence="6" id="KW-0418">Kinase</keyword>
<accession>A0A1R1LCC2</accession>
<organism evidence="8 9">
    <name type="scientific">Tersicoccus phoenicis</name>
    <dbReference type="NCBI Taxonomy" id="554083"/>
    <lineage>
        <taxon>Bacteria</taxon>
        <taxon>Bacillati</taxon>
        <taxon>Actinomycetota</taxon>
        <taxon>Actinomycetes</taxon>
        <taxon>Micrococcales</taxon>
        <taxon>Micrococcaceae</taxon>
        <taxon>Tersicoccus</taxon>
    </lineage>
</organism>
<evidence type="ECO:0000313" key="9">
    <source>
        <dbReference type="Proteomes" id="UP000187085"/>
    </source>
</evidence>
<dbReference type="CDD" id="cd05569">
    <property type="entry name" value="PTS_IIB_fructose"/>
    <property type="match status" value="1"/>
</dbReference>
<dbReference type="NCBIfam" id="TIGR00829">
    <property type="entry name" value="FRU"/>
    <property type="match status" value="1"/>
</dbReference>
<comment type="caution">
    <text evidence="8">The sequence shown here is derived from an EMBL/GenBank/DDBJ whole genome shotgun (WGS) entry which is preliminary data.</text>
</comment>
<evidence type="ECO:0000256" key="3">
    <source>
        <dbReference type="ARBA" id="ARBA00022597"/>
    </source>
</evidence>
<keyword evidence="5" id="KW-0598">Phosphotransferase system</keyword>
<evidence type="ECO:0000256" key="5">
    <source>
        <dbReference type="ARBA" id="ARBA00022683"/>
    </source>
</evidence>
<protein>
    <submittedName>
        <fullName evidence="8">PTS sugar transporter subunit IIC</fullName>
    </submittedName>
</protein>
<dbReference type="SUPFAM" id="SSF52794">
    <property type="entry name" value="PTS system IIB component-like"/>
    <property type="match status" value="1"/>
</dbReference>
<dbReference type="InterPro" id="IPR003501">
    <property type="entry name" value="PTS_EIIB_2/3"/>
</dbReference>
<evidence type="ECO:0000313" key="8">
    <source>
        <dbReference type="EMBL" id="OMH25183.1"/>
    </source>
</evidence>
<dbReference type="FunFam" id="3.40.50.2300:FF:000014">
    <property type="entry name" value="PTS system fructose-like transporter subunit IIB"/>
    <property type="match status" value="1"/>
</dbReference>
<proteinExistence type="predicted"/>
<dbReference type="RefSeq" id="WP_076703319.1">
    <property type="nucleotide sequence ID" value="NZ_MRDE01000035.1"/>
</dbReference>
<keyword evidence="3 8" id="KW-0762">Sugar transport</keyword>
<dbReference type="GO" id="GO:0022877">
    <property type="term" value="F:protein-N(PI)-phosphohistidine-fructose phosphotransferase system transporter activity"/>
    <property type="evidence" value="ECO:0007669"/>
    <property type="project" value="InterPro"/>
</dbReference>
<dbReference type="InterPro" id="IPR050864">
    <property type="entry name" value="Bacterial_PTS_Sugar_Transport"/>
</dbReference>
<evidence type="ECO:0000256" key="4">
    <source>
        <dbReference type="ARBA" id="ARBA00022679"/>
    </source>
</evidence>
<keyword evidence="1" id="KW-0813">Transport</keyword>
<keyword evidence="9" id="KW-1185">Reference proteome</keyword>
<dbReference type="STRING" id="554083.BKD30_06450"/>
<dbReference type="GO" id="GO:0090563">
    <property type="term" value="F:protein-phosphocysteine-sugar phosphotransferase activity"/>
    <property type="evidence" value="ECO:0007669"/>
    <property type="project" value="TreeGrafter"/>
</dbReference>
<dbReference type="GO" id="GO:0009401">
    <property type="term" value="P:phosphoenolpyruvate-dependent sugar phosphotransferase system"/>
    <property type="evidence" value="ECO:0007669"/>
    <property type="project" value="UniProtKB-KW"/>
</dbReference>
<sequence length="102" mass="10787">MFIVAVTSCPTGIAHTYMARESLIKAAAQRGIEIKVETQGSTGRENEITAQDLARADAAIIAADVSIAGAERFDPVPTLECSLSEAIKKSVKVLDEVVEAVK</sequence>
<dbReference type="Proteomes" id="UP000187085">
    <property type="component" value="Unassembled WGS sequence"/>
</dbReference>
<dbReference type="AlphaFoldDB" id="A0A1R1LCC2"/>
<dbReference type="GO" id="GO:0005886">
    <property type="term" value="C:plasma membrane"/>
    <property type="evidence" value="ECO:0007669"/>
    <property type="project" value="TreeGrafter"/>
</dbReference>
<evidence type="ECO:0000256" key="2">
    <source>
        <dbReference type="ARBA" id="ARBA00022553"/>
    </source>
</evidence>
<evidence type="ECO:0000259" key="7">
    <source>
        <dbReference type="PROSITE" id="PS51099"/>
    </source>
</evidence>